<name>A0A183A6Q7_9TREM</name>
<feature type="compositionally biased region" description="Polar residues" evidence="1">
    <location>
        <begin position="247"/>
        <end position="268"/>
    </location>
</feature>
<sequence length="386" mass="44611">MKIPRASPETNNNKKSKEYILLNRTFQDHVLLEDPFVQPLLMHHPPESELHGHRLMFRLAEMPENEQLIAASLRLRYEPTTTRNSTTESDRFRAHCGHQKIDPHYWPITLWLHYDLNDQSIPWDLETVGSFEPDEPSCEWSLGMNNYTMLHLPPGWFHIPLSSTILNMLQQVNMHSNPTKYVTVRLRSLVPRIDRGQTLDKLRLHPRSANGFDMSQWLHEAPHLFTFHRDPQVLLKSSKRTRRSVPEQPTRSPELGRTTTKPKINSKSFHNKPVKEAIMDLRTRTLNETPISRSSSHYFPAAPASDETSASRLSWQPSQLATTPNEVSSSYSSRKPPLPAPVLDEALTQTGSLAQRLRPRFHVQVNPMQLCLDYRTRLLFHVLVEG</sequence>
<proteinExistence type="predicted"/>
<feature type="region of interest" description="Disordered" evidence="1">
    <location>
        <begin position="309"/>
        <end position="338"/>
    </location>
</feature>
<dbReference type="AlphaFoldDB" id="A0A183A6Q7"/>
<evidence type="ECO:0000313" key="2">
    <source>
        <dbReference type="EMBL" id="VDP67043.1"/>
    </source>
</evidence>
<dbReference type="EMBL" id="UZAN01039750">
    <property type="protein sequence ID" value="VDP67043.1"/>
    <property type="molecule type" value="Genomic_DNA"/>
</dbReference>
<dbReference type="OrthoDB" id="5987191at2759"/>
<accession>A0A183A6Q7</accession>
<feature type="compositionally biased region" description="Polar residues" evidence="1">
    <location>
        <begin position="309"/>
        <end position="333"/>
    </location>
</feature>
<gene>
    <name evidence="2" type="ORF">ECPE_LOCUS2642</name>
</gene>
<dbReference type="WBParaSite" id="ECPE_0000264501-mRNA-1">
    <property type="protein sequence ID" value="ECPE_0000264501-mRNA-1"/>
    <property type="gene ID" value="ECPE_0000264501"/>
</dbReference>
<evidence type="ECO:0000256" key="1">
    <source>
        <dbReference type="SAM" id="MobiDB-lite"/>
    </source>
</evidence>
<feature type="region of interest" description="Disordered" evidence="1">
    <location>
        <begin position="235"/>
        <end position="276"/>
    </location>
</feature>
<reference evidence="4" key="1">
    <citation type="submission" date="2016-06" db="UniProtKB">
        <authorList>
            <consortium name="WormBaseParasite"/>
        </authorList>
    </citation>
    <scope>IDENTIFICATION</scope>
</reference>
<dbReference type="Proteomes" id="UP000272942">
    <property type="component" value="Unassembled WGS sequence"/>
</dbReference>
<reference evidence="2 3" key="2">
    <citation type="submission" date="2018-11" db="EMBL/GenBank/DDBJ databases">
        <authorList>
            <consortium name="Pathogen Informatics"/>
        </authorList>
    </citation>
    <scope>NUCLEOTIDE SEQUENCE [LARGE SCALE GENOMIC DNA]</scope>
    <source>
        <strain evidence="2 3">Egypt</strain>
    </source>
</reference>
<evidence type="ECO:0000313" key="4">
    <source>
        <dbReference type="WBParaSite" id="ECPE_0000264501-mRNA-1"/>
    </source>
</evidence>
<organism evidence="4">
    <name type="scientific">Echinostoma caproni</name>
    <dbReference type="NCBI Taxonomy" id="27848"/>
    <lineage>
        <taxon>Eukaryota</taxon>
        <taxon>Metazoa</taxon>
        <taxon>Spiralia</taxon>
        <taxon>Lophotrochozoa</taxon>
        <taxon>Platyhelminthes</taxon>
        <taxon>Trematoda</taxon>
        <taxon>Digenea</taxon>
        <taxon>Plagiorchiida</taxon>
        <taxon>Echinostomata</taxon>
        <taxon>Echinostomatoidea</taxon>
        <taxon>Echinostomatidae</taxon>
        <taxon>Echinostoma</taxon>
    </lineage>
</organism>
<keyword evidence="3" id="KW-1185">Reference proteome</keyword>
<protein>
    <submittedName>
        <fullName evidence="4">Autophagy protein 5</fullName>
    </submittedName>
</protein>
<evidence type="ECO:0000313" key="3">
    <source>
        <dbReference type="Proteomes" id="UP000272942"/>
    </source>
</evidence>